<organism evidence="7 8">
    <name type="scientific">Heracleum sosnowskyi</name>
    <dbReference type="NCBI Taxonomy" id="360622"/>
    <lineage>
        <taxon>Eukaryota</taxon>
        <taxon>Viridiplantae</taxon>
        <taxon>Streptophyta</taxon>
        <taxon>Embryophyta</taxon>
        <taxon>Tracheophyta</taxon>
        <taxon>Spermatophyta</taxon>
        <taxon>Magnoliopsida</taxon>
        <taxon>eudicotyledons</taxon>
        <taxon>Gunneridae</taxon>
        <taxon>Pentapetalae</taxon>
        <taxon>asterids</taxon>
        <taxon>campanulids</taxon>
        <taxon>Apiales</taxon>
        <taxon>Apiaceae</taxon>
        <taxon>Apioideae</taxon>
        <taxon>apioid superclade</taxon>
        <taxon>Tordylieae</taxon>
        <taxon>Tordyliinae</taxon>
        <taxon>Heracleum</taxon>
    </lineage>
</organism>
<feature type="domain" description="NAC" evidence="6">
    <location>
        <begin position="7"/>
        <end position="149"/>
    </location>
</feature>
<evidence type="ECO:0000256" key="2">
    <source>
        <dbReference type="ARBA" id="ARBA00023125"/>
    </source>
</evidence>
<dbReference type="EMBL" id="JAUIZM010000003">
    <property type="protein sequence ID" value="KAK1394437.1"/>
    <property type="molecule type" value="Genomic_DNA"/>
</dbReference>
<keyword evidence="2" id="KW-0238">DNA-binding</keyword>
<keyword evidence="3" id="KW-0804">Transcription</keyword>
<reference evidence="7" key="1">
    <citation type="submission" date="2023-02" db="EMBL/GenBank/DDBJ databases">
        <title>Genome of toxic invasive species Heracleum sosnowskyi carries increased number of genes despite the absence of recent whole-genome duplications.</title>
        <authorList>
            <person name="Schelkunov M."/>
            <person name="Shtratnikova V."/>
            <person name="Makarenko M."/>
            <person name="Klepikova A."/>
            <person name="Omelchenko D."/>
            <person name="Novikova G."/>
            <person name="Obukhova E."/>
            <person name="Bogdanov V."/>
            <person name="Penin A."/>
            <person name="Logacheva M."/>
        </authorList>
    </citation>
    <scope>NUCLEOTIDE SEQUENCE</scope>
    <source>
        <strain evidence="7">Hsosn_3</strain>
        <tissue evidence="7">Leaf</tissue>
    </source>
</reference>
<dbReference type="Proteomes" id="UP001237642">
    <property type="component" value="Unassembled WGS sequence"/>
</dbReference>
<name>A0AAD8J1Y7_9APIA</name>
<dbReference type="Gene3D" id="2.170.150.80">
    <property type="entry name" value="NAC domain"/>
    <property type="match status" value="1"/>
</dbReference>
<keyword evidence="5" id="KW-0472">Membrane</keyword>
<dbReference type="PROSITE" id="PS51005">
    <property type="entry name" value="NAC"/>
    <property type="match status" value="1"/>
</dbReference>
<dbReference type="InterPro" id="IPR036093">
    <property type="entry name" value="NAC_dom_sf"/>
</dbReference>
<keyword evidence="8" id="KW-1185">Reference proteome</keyword>
<dbReference type="GO" id="GO:0003677">
    <property type="term" value="F:DNA binding"/>
    <property type="evidence" value="ECO:0007669"/>
    <property type="project" value="UniProtKB-KW"/>
</dbReference>
<dbReference type="AlphaFoldDB" id="A0AAD8J1Y7"/>
<dbReference type="Pfam" id="PF02365">
    <property type="entry name" value="NAM"/>
    <property type="match status" value="1"/>
</dbReference>
<accession>A0AAD8J1Y7</accession>
<evidence type="ECO:0000256" key="5">
    <source>
        <dbReference type="SAM" id="Phobius"/>
    </source>
</evidence>
<keyword evidence="5" id="KW-0812">Transmembrane</keyword>
<feature type="transmembrane region" description="Helical" evidence="5">
    <location>
        <begin position="404"/>
        <end position="426"/>
    </location>
</feature>
<keyword evidence="4" id="KW-0539">Nucleus</keyword>
<evidence type="ECO:0000313" key="8">
    <source>
        <dbReference type="Proteomes" id="UP001237642"/>
    </source>
</evidence>
<protein>
    <submittedName>
        <fullName evidence="7">NAC domain-containing protein 89</fullName>
    </submittedName>
</protein>
<evidence type="ECO:0000313" key="7">
    <source>
        <dbReference type="EMBL" id="KAK1394437.1"/>
    </source>
</evidence>
<keyword evidence="1" id="KW-0805">Transcription regulation</keyword>
<evidence type="ECO:0000256" key="1">
    <source>
        <dbReference type="ARBA" id="ARBA00023015"/>
    </source>
</evidence>
<evidence type="ECO:0000256" key="3">
    <source>
        <dbReference type="ARBA" id="ARBA00023163"/>
    </source>
</evidence>
<evidence type="ECO:0000259" key="6">
    <source>
        <dbReference type="PROSITE" id="PS51005"/>
    </source>
</evidence>
<dbReference type="InterPro" id="IPR003441">
    <property type="entry name" value="NAC-dom"/>
</dbReference>
<keyword evidence="5" id="KW-1133">Transmembrane helix</keyword>
<reference evidence="7" key="2">
    <citation type="submission" date="2023-05" db="EMBL/GenBank/DDBJ databases">
        <authorList>
            <person name="Schelkunov M.I."/>
        </authorList>
    </citation>
    <scope>NUCLEOTIDE SEQUENCE</scope>
    <source>
        <strain evidence="7">Hsosn_3</strain>
        <tissue evidence="7">Leaf</tissue>
    </source>
</reference>
<evidence type="ECO:0000256" key="4">
    <source>
        <dbReference type="ARBA" id="ARBA00023242"/>
    </source>
</evidence>
<dbReference type="SUPFAM" id="SSF101941">
    <property type="entry name" value="NAC domain"/>
    <property type="match status" value="1"/>
</dbReference>
<comment type="caution">
    <text evidence="7">The sequence shown here is derived from an EMBL/GenBank/DDBJ whole genome shotgun (WGS) entry which is preliminary data.</text>
</comment>
<sequence>MERALSSYPGFKFSPTEEELVLYYLRRKIEGFEKCVDVISEIDITKHEPWDLPEKSIVPSNNEWYFFSPRGRKYPKGLQSKRGTHSGYWKVTGKERNVKSGTRVVGTKRTLVFHKGRAPKGKRTEWIMHEYCMSETPQESFVVCRVRRNSEFSPSDIPLNEINQSLTGESSTYTVVDDIQQKDLFNGHTDNDVENKDMFQGFTPPEKCNNPHSVERFESDSEYDKKPRSLIFKHSTDCFDCESECNKKSGNLYFQDEFCSSPKFQGYEGAVDDYFDDILNDDIIKLDKSSDLPGKNILNDDLMGFKLEQPNESFPPPTLPSQGTAPRRIRLNSHQGFRLVNPLPFQGTAPRRIRMKWQHIDNPVNSVGASCVRDDMYCVVAHSAGFSRHLITTMSDVTVNHRRVMVLVVVLLLVVFLAAPLTRFSLWHLYQHNW</sequence>
<gene>
    <name evidence="7" type="ORF">POM88_013493</name>
</gene>
<dbReference type="PANTHER" id="PTHR31744">
    <property type="entry name" value="PROTEIN CUP-SHAPED COTYLEDON 2-RELATED"/>
    <property type="match status" value="1"/>
</dbReference>
<dbReference type="PANTHER" id="PTHR31744:SF235">
    <property type="entry name" value="NAC DOMAIN-CONTAINING PROTEIN"/>
    <property type="match status" value="1"/>
</dbReference>
<proteinExistence type="predicted"/>
<dbReference type="GO" id="GO:0006355">
    <property type="term" value="P:regulation of DNA-templated transcription"/>
    <property type="evidence" value="ECO:0007669"/>
    <property type="project" value="InterPro"/>
</dbReference>